<dbReference type="SUPFAM" id="SSF54909">
    <property type="entry name" value="Dimeric alpha+beta barrel"/>
    <property type="match status" value="1"/>
</dbReference>
<gene>
    <name evidence="3" type="ORF">MBRA_56670</name>
</gene>
<dbReference type="Gene3D" id="3.30.70.100">
    <property type="match status" value="1"/>
</dbReference>
<evidence type="ECO:0000256" key="1">
    <source>
        <dbReference type="SAM" id="MobiDB-lite"/>
    </source>
</evidence>
<keyword evidence="4" id="KW-1185">Reference proteome</keyword>
<dbReference type="EMBL" id="AP022607">
    <property type="protein sequence ID" value="BBZ15472.1"/>
    <property type="molecule type" value="Genomic_DNA"/>
</dbReference>
<organism evidence="3 4">
    <name type="scientific">Mycobacterium branderi</name>
    <dbReference type="NCBI Taxonomy" id="43348"/>
    <lineage>
        <taxon>Bacteria</taxon>
        <taxon>Bacillati</taxon>
        <taxon>Actinomycetota</taxon>
        <taxon>Actinomycetes</taxon>
        <taxon>Mycobacteriales</taxon>
        <taxon>Mycobacteriaceae</taxon>
        <taxon>Mycobacterium</taxon>
    </lineage>
</organism>
<proteinExistence type="predicted"/>
<evidence type="ECO:0000313" key="3">
    <source>
        <dbReference type="EMBL" id="BBZ15472.1"/>
    </source>
</evidence>
<accession>A0ABN6BI23</accession>
<evidence type="ECO:0000259" key="2">
    <source>
        <dbReference type="Pfam" id="PF07110"/>
    </source>
</evidence>
<dbReference type="InterPro" id="IPR009799">
    <property type="entry name" value="EthD_dom"/>
</dbReference>
<sequence length="253" mass="27419">MGCLVNEQHALDRPQPRSAGAGATHCTTLALVLARRSDRRSEDLEAVLRSQRAELRRAGLKPRAAVAVEPDPFTGTAHGAEVPARIDGLLSVELSASRTRAELAAVFRKSAEQLAQVADLDRSGLIYGVQRVIFGGDGPLQVSFALRRRATMDHGQFSDYWLNVHGRMAREAPRRKAGGYRQLHADLIGSRDIAAAAGFGVADYDGIVSSDHSGVERMKKAFGHPAVSEIALADERRFIDHARSAIGLLRKLL</sequence>
<evidence type="ECO:0000313" key="4">
    <source>
        <dbReference type="Proteomes" id="UP000467379"/>
    </source>
</evidence>
<dbReference type="InterPro" id="IPR011008">
    <property type="entry name" value="Dimeric_a/b-barrel"/>
</dbReference>
<keyword evidence="3" id="KW-0614">Plasmid</keyword>
<reference evidence="3 4" key="1">
    <citation type="journal article" date="2019" name="Emerg. Microbes Infect.">
        <title>Comprehensive subspecies identification of 175 nontuberculous mycobacteria species based on 7547 genomic profiles.</title>
        <authorList>
            <person name="Matsumoto Y."/>
            <person name="Kinjo T."/>
            <person name="Motooka D."/>
            <person name="Nabeya D."/>
            <person name="Jung N."/>
            <person name="Uechi K."/>
            <person name="Horii T."/>
            <person name="Iida T."/>
            <person name="Fujita J."/>
            <person name="Nakamura S."/>
        </authorList>
    </citation>
    <scope>NUCLEOTIDE SEQUENCE [LARGE SCALE GENOMIC DNA]</scope>
    <source>
        <strain evidence="3 4">JCM 12687</strain>
        <plasmid evidence="3">pJCM12687</plasmid>
    </source>
</reference>
<feature type="domain" description="EthD" evidence="2">
    <location>
        <begin position="151"/>
        <end position="241"/>
    </location>
</feature>
<dbReference type="Pfam" id="PF07110">
    <property type="entry name" value="EthD"/>
    <property type="match status" value="1"/>
</dbReference>
<protein>
    <recommendedName>
        <fullName evidence="2">EthD domain-containing protein</fullName>
    </recommendedName>
</protein>
<dbReference type="Proteomes" id="UP000467379">
    <property type="component" value="Plasmid pJCM12687"/>
</dbReference>
<feature type="region of interest" description="Disordered" evidence="1">
    <location>
        <begin position="1"/>
        <end position="22"/>
    </location>
</feature>
<geneLocation type="plasmid" evidence="3 4">
    <name>pJCM12687</name>
</geneLocation>
<name>A0ABN6BI23_9MYCO</name>